<reference evidence="2" key="1">
    <citation type="submission" date="2022-09" db="EMBL/GenBank/DDBJ databases">
        <title>Aureispira anguillicida sp. nov., isolated from Leptocephalus of Japanese eel Anguilla japonica.</title>
        <authorList>
            <person name="Yuasa K."/>
            <person name="Mekata T."/>
            <person name="Ikunari K."/>
        </authorList>
    </citation>
    <scope>NUCLEOTIDE SEQUENCE</scope>
    <source>
        <strain evidence="2">EL160426</strain>
    </source>
</reference>
<name>A0A915YJG2_9BACT</name>
<dbReference type="AlphaFoldDB" id="A0A915YJG2"/>
<evidence type="ECO:0000256" key="1">
    <source>
        <dbReference type="SAM" id="Phobius"/>
    </source>
</evidence>
<keyword evidence="1" id="KW-1133">Transmembrane helix</keyword>
<feature type="transmembrane region" description="Helical" evidence="1">
    <location>
        <begin position="37"/>
        <end position="54"/>
    </location>
</feature>
<evidence type="ECO:0000313" key="2">
    <source>
        <dbReference type="EMBL" id="BDS14071.1"/>
    </source>
</evidence>
<dbReference type="EMBL" id="AP026867">
    <property type="protein sequence ID" value="BDS14071.1"/>
    <property type="molecule type" value="Genomic_DNA"/>
</dbReference>
<organism evidence="2 3">
    <name type="scientific">Aureispira anguillae</name>
    <dbReference type="NCBI Taxonomy" id="2864201"/>
    <lineage>
        <taxon>Bacteria</taxon>
        <taxon>Pseudomonadati</taxon>
        <taxon>Bacteroidota</taxon>
        <taxon>Saprospiria</taxon>
        <taxon>Saprospirales</taxon>
        <taxon>Saprospiraceae</taxon>
        <taxon>Aureispira</taxon>
    </lineage>
</organism>
<feature type="transmembrane region" description="Helical" evidence="1">
    <location>
        <begin position="151"/>
        <end position="174"/>
    </location>
</feature>
<dbReference type="KEGG" id="aup:AsAng_0048370"/>
<sequence length="218" mass="25793">MHIETIWRITELSMYALGAISIFFYKKLTPKYKLISLYIWVGIFIDSLTTYLLKSTNYNLFLLPIYSFIELAIFSKLYLDFFLRKQNRHLQLFVLLALGLILLDFLFLCDLFNAETFYAFSKVIADLTIIILCLIYYWKVLKEEMPIDKELLLLNSGFISYFSINCFIFLSINFLINESLDLVTPFWTLNALSALFLYLFLTYMIWQHGKIQKISPFG</sequence>
<proteinExistence type="predicted"/>
<evidence type="ECO:0000313" key="3">
    <source>
        <dbReference type="Proteomes" id="UP001060919"/>
    </source>
</evidence>
<dbReference type="Proteomes" id="UP001060919">
    <property type="component" value="Chromosome"/>
</dbReference>
<feature type="transmembrane region" description="Helical" evidence="1">
    <location>
        <begin position="119"/>
        <end position="139"/>
    </location>
</feature>
<feature type="transmembrane region" description="Helical" evidence="1">
    <location>
        <begin position="60"/>
        <end position="79"/>
    </location>
</feature>
<gene>
    <name evidence="2" type="ORF">AsAng_0048370</name>
</gene>
<keyword evidence="1" id="KW-0812">Transmembrane</keyword>
<keyword evidence="3" id="KW-1185">Reference proteome</keyword>
<feature type="transmembrane region" description="Helical" evidence="1">
    <location>
        <begin position="91"/>
        <end position="113"/>
    </location>
</feature>
<feature type="transmembrane region" description="Helical" evidence="1">
    <location>
        <begin position="186"/>
        <end position="206"/>
    </location>
</feature>
<keyword evidence="1" id="KW-0472">Membrane</keyword>
<protein>
    <submittedName>
        <fullName evidence="2">Uncharacterized protein</fullName>
    </submittedName>
</protein>
<accession>A0A915YJG2</accession>